<gene>
    <name evidence="3" type="ORF">UC8_58680</name>
</gene>
<dbReference type="InterPro" id="IPR046235">
    <property type="entry name" value="DUF6268"/>
</dbReference>
<reference evidence="3 4" key="1">
    <citation type="submission" date="2019-08" db="EMBL/GenBank/DDBJ databases">
        <title>Deep-cultivation of Planctomycetes and their phenomic and genomic characterization uncovers novel biology.</title>
        <authorList>
            <person name="Wiegand S."/>
            <person name="Jogler M."/>
            <person name="Boedeker C."/>
            <person name="Pinto D."/>
            <person name="Vollmers J."/>
            <person name="Rivas-Marin E."/>
            <person name="Kohn T."/>
            <person name="Peeters S.H."/>
            <person name="Heuer A."/>
            <person name="Rast P."/>
            <person name="Oberbeckmann S."/>
            <person name="Bunk B."/>
            <person name="Jeske O."/>
            <person name="Meyerdierks A."/>
            <person name="Storesund J.E."/>
            <person name="Kallscheuer N."/>
            <person name="Luecker S."/>
            <person name="Lage O.M."/>
            <person name="Pohl T."/>
            <person name="Merkel B.J."/>
            <person name="Hornburger P."/>
            <person name="Mueller R.-W."/>
            <person name="Bruemmer F."/>
            <person name="Labrenz M."/>
            <person name="Spormann A.M."/>
            <person name="Op den Camp H."/>
            <person name="Overmann J."/>
            <person name="Amann R."/>
            <person name="Jetten M.S.M."/>
            <person name="Mascher T."/>
            <person name="Medema M.H."/>
            <person name="Devos D.P."/>
            <person name="Kaster A.-K."/>
            <person name="Ovreas L."/>
            <person name="Rohde M."/>
            <person name="Galperin M.Y."/>
            <person name="Jogler C."/>
        </authorList>
    </citation>
    <scope>NUCLEOTIDE SEQUENCE [LARGE SCALE GENOMIC DNA]</scope>
    <source>
        <strain evidence="3 4">UC8</strain>
    </source>
</reference>
<name>A0A5B9R9U7_9BACT</name>
<evidence type="ECO:0000256" key="1">
    <source>
        <dbReference type="SAM" id="SignalP"/>
    </source>
</evidence>
<sequence precursor="true">MRRLFCFIVVSTLWLQSVAGGQQPLPPPPSDDVLLGDPYVRIDLEEVEVELARFKKQALQSVSLTAGGLFDTGDGDLSSSFLEASIGSGIPLGSLDNILGVTPRARIDWIDAAPSIDIPSELYQFEVQFFYRSVLNERLSTIFVFSPSIRSDLKTSDRAFRIFALGLLNWQYIPDRLTLSGGAVVLGRADLPVLPAVGLIWTPRRTVKLDLRFPRSTLFYRLAKDGRRSELWTYSCVGLGGNTWAVTRRSGETDELSTRDIRLMVGIEKRLDGGGGWFVEAGYALDRRLEYERADSQRKLSNAALLTAGWRY</sequence>
<feature type="domain" description="DUF6268" evidence="2">
    <location>
        <begin position="118"/>
        <end position="293"/>
    </location>
</feature>
<feature type="chain" id="PRO_5022817900" description="DUF6268 domain-containing protein" evidence="1">
    <location>
        <begin position="20"/>
        <end position="312"/>
    </location>
</feature>
<feature type="signal peptide" evidence="1">
    <location>
        <begin position="1"/>
        <end position="19"/>
    </location>
</feature>
<evidence type="ECO:0000313" key="3">
    <source>
        <dbReference type="EMBL" id="QEG43811.1"/>
    </source>
</evidence>
<organism evidence="3 4">
    <name type="scientific">Roseimaritima ulvae</name>
    <dbReference type="NCBI Taxonomy" id="980254"/>
    <lineage>
        <taxon>Bacteria</taxon>
        <taxon>Pseudomonadati</taxon>
        <taxon>Planctomycetota</taxon>
        <taxon>Planctomycetia</taxon>
        <taxon>Pirellulales</taxon>
        <taxon>Pirellulaceae</taxon>
        <taxon>Roseimaritima</taxon>
    </lineage>
</organism>
<keyword evidence="1" id="KW-0732">Signal</keyword>
<accession>A0A5B9R9U7</accession>
<proteinExistence type="predicted"/>
<dbReference type="Pfam" id="PF19783">
    <property type="entry name" value="DUF6268"/>
    <property type="match status" value="1"/>
</dbReference>
<dbReference type="RefSeq" id="WP_068135810.1">
    <property type="nucleotide sequence ID" value="NZ_CP042914.1"/>
</dbReference>
<dbReference type="OrthoDB" id="249490at2"/>
<protein>
    <recommendedName>
        <fullName evidence="2">DUF6268 domain-containing protein</fullName>
    </recommendedName>
</protein>
<evidence type="ECO:0000313" key="4">
    <source>
        <dbReference type="Proteomes" id="UP000325286"/>
    </source>
</evidence>
<dbReference type="EMBL" id="CP042914">
    <property type="protein sequence ID" value="QEG43811.1"/>
    <property type="molecule type" value="Genomic_DNA"/>
</dbReference>
<evidence type="ECO:0000259" key="2">
    <source>
        <dbReference type="Pfam" id="PF19783"/>
    </source>
</evidence>
<keyword evidence="4" id="KW-1185">Reference proteome</keyword>
<dbReference type="KEGG" id="rul:UC8_58680"/>
<dbReference type="Proteomes" id="UP000325286">
    <property type="component" value="Chromosome"/>
</dbReference>
<dbReference type="AlphaFoldDB" id="A0A5B9R9U7"/>